<organism evidence="5 6">
    <name type="scientific">Xanthoceras sorbifolium</name>
    <dbReference type="NCBI Taxonomy" id="99658"/>
    <lineage>
        <taxon>Eukaryota</taxon>
        <taxon>Viridiplantae</taxon>
        <taxon>Streptophyta</taxon>
        <taxon>Embryophyta</taxon>
        <taxon>Tracheophyta</taxon>
        <taxon>Spermatophyta</taxon>
        <taxon>Magnoliopsida</taxon>
        <taxon>eudicotyledons</taxon>
        <taxon>Gunneridae</taxon>
        <taxon>Pentapetalae</taxon>
        <taxon>rosids</taxon>
        <taxon>malvids</taxon>
        <taxon>Sapindales</taxon>
        <taxon>Sapindaceae</taxon>
        <taxon>Xanthoceroideae</taxon>
        <taxon>Xanthoceras</taxon>
    </lineage>
</organism>
<sequence>MHGCSLPSFVKVTTDAPVDSVGNRIGLSVVIRDHIGKVLSSGVKCLDFLISPMIAKVVAVLFSIIVALEGGFTSPTIETDASNVVKLVLYEIQSLFEIEHVIGDIIKSLVFSLHFQILKRIIFSAPKSRPKLHLLSSYDFSTSSPPSDQPDPPISTVVSVLTHHRSKSRWGHLLSICPSGFTPTQFSQIALSLKNNPHLLLSFFFFTQRKSLCKHDLSSYATVIHLLSRGRLTSQAQELIRVAIRLPAHDLETKQELRLFQVLVKTYRECGSAPFVFDLLITCCLEVKRIDGALDIVRMLLSRGIGLKVSTCNALIWAVSRCDGVISGYEIYREVFGLDSERIEFCAKDAKRVVRVKPNVHTFNALMACFYREGLFERVEDTWIEMESLGCEPNCYSYSVLMAVLCEEGKMREADKLWKEMREKNIERDVVAYNTIIGGFCKIGEIERAEEFFREMGLNGVESSCSTFEHLVNGYCRVGDVDSAILVYKDMIRKKFGPESSTIEVLIGGLCDKKRVSEAVEILRVGVEKFGLSPTKNSYMFLLKGFCGDGKMEEALKVQAEMVGKGFEPSLEIYHAFIDGYMEQGNEEMATMLRNEMLETQKRKEEG</sequence>
<dbReference type="InterPro" id="IPR011990">
    <property type="entry name" value="TPR-like_helical_dom_sf"/>
</dbReference>
<comment type="similarity">
    <text evidence="1">Belongs to the PPR family. P subfamily.</text>
</comment>
<dbReference type="PANTHER" id="PTHR47941">
    <property type="entry name" value="PENTATRICOPEPTIDE REPEAT-CONTAINING PROTEIN 3, MITOCHONDRIAL"/>
    <property type="match status" value="1"/>
</dbReference>
<evidence type="ECO:0000259" key="4">
    <source>
        <dbReference type="Pfam" id="PF13456"/>
    </source>
</evidence>
<reference evidence="5 6" key="1">
    <citation type="submission" date="2021-02" db="EMBL/GenBank/DDBJ databases">
        <title>Plant Genome Project.</title>
        <authorList>
            <person name="Zhang R.-G."/>
        </authorList>
    </citation>
    <scope>NUCLEOTIDE SEQUENCE [LARGE SCALE GENOMIC DNA]</scope>
    <source>
        <tissue evidence="5">Leaves</tissue>
    </source>
</reference>
<dbReference type="PROSITE" id="PS51375">
    <property type="entry name" value="PPR"/>
    <property type="match status" value="5"/>
</dbReference>
<dbReference type="InterPro" id="IPR002156">
    <property type="entry name" value="RNaseH_domain"/>
</dbReference>
<protein>
    <recommendedName>
        <fullName evidence="4">RNase H type-1 domain-containing protein</fullName>
    </recommendedName>
</protein>
<dbReference type="InterPro" id="IPR002885">
    <property type="entry name" value="PPR_rpt"/>
</dbReference>
<name>A0ABQ8IF05_9ROSI</name>
<evidence type="ECO:0000256" key="1">
    <source>
        <dbReference type="ARBA" id="ARBA00007626"/>
    </source>
</evidence>
<dbReference type="Pfam" id="PF13041">
    <property type="entry name" value="PPR_2"/>
    <property type="match status" value="2"/>
</dbReference>
<dbReference type="EMBL" id="JAFEMO010000002">
    <property type="protein sequence ID" value="KAH7575140.1"/>
    <property type="molecule type" value="Genomic_DNA"/>
</dbReference>
<evidence type="ECO:0000313" key="6">
    <source>
        <dbReference type="Proteomes" id="UP000827721"/>
    </source>
</evidence>
<keyword evidence="6" id="KW-1185">Reference proteome</keyword>
<accession>A0ABQ8IF05</accession>
<feature type="repeat" description="PPR" evidence="3">
    <location>
        <begin position="394"/>
        <end position="428"/>
    </location>
</feature>
<dbReference type="Pfam" id="PF01535">
    <property type="entry name" value="PPR"/>
    <property type="match status" value="2"/>
</dbReference>
<evidence type="ECO:0000313" key="5">
    <source>
        <dbReference type="EMBL" id="KAH7575140.1"/>
    </source>
</evidence>
<comment type="caution">
    <text evidence="5">The sequence shown here is derived from an EMBL/GenBank/DDBJ whole genome shotgun (WGS) entry which is preliminary data.</text>
</comment>
<proteinExistence type="inferred from homology"/>
<dbReference type="Gene3D" id="1.25.40.10">
    <property type="entry name" value="Tetratricopeptide repeat domain"/>
    <property type="match status" value="4"/>
</dbReference>
<dbReference type="Proteomes" id="UP000827721">
    <property type="component" value="Unassembled WGS sequence"/>
</dbReference>
<feature type="repeat" description="PPR" evidence="3">
    <location>
        <begin position="464"/>
        <end position="498"/>
    </location>
</feature>
<gene>
    <name evidence="5" type="ORF">JRO89_XS02G0053700</name>
</gene>
<evidence type="ECO:0000256" key="2">
    <source>
        <dbReference type="ARBA" id="ARBA00022737"/>
    </source>
</evidence>
<evidence type="ECO:0000256" key="3">
    <source>
        <dbReference type="PROSITE-ProRule" id="PRU00708"/>
    </source>
</evidence>
<feature type="repeat" description="PPR" evidence="3">
    <location>
        <begin position="359"/>
        <end position="393"/>
    </location>
</feature>
<feature type="domain" description="RNase H type-1" evidence="4">
    <location>
        <begin position="26"/>
        <end position="107"/>
    </location>
</feature>
<dbReference type="NCBIfam" id="TIGR00756">
    <property type="entry name" value="PPR"/>
    <property type="match status" value="5"/>
</dbReference>
<feature type="repeat" description="PPR" evidence="3">
    <location>
        <begin position="429"/>
        <end position="463"/>
    </location>
</feature>
<feature type="repeat" description="PPR" evidence="3">
    <location>
        <begin position="535"/>
        <end position="569"/>
    </location>
</feature>
<dbReference type="Pfam" id="PF13456">
    <property type="entry name" value="RVT_3"/>
    <property type="match status" value="1"/>
</dbReference>
<keyword evidence="2" id="KW-0677">Repeat</keyword>